<gene>
    <name evidence="2" type="ORF">D9V29_12185</name>
</gene>
<feature type="transmembrane region" description="Helical" evidence="1">
    <location>
        <begin position="98"/>
        <end position="115"/>
    </location>
</feature>
<feature type="transmembrane region" description="Helical" evidence="1">
    <location>
        <begin position="12"/>
        <end position="36"/>
    </location>
</feature>
<reference evidence="2 3" key="1">
    <citation type="submission" date="2018-10" db="EMBL/GenBank/DDBJ databases">
        <authorList>
            <person name="Li J."/>
        </authorList>
    </citation>
    <scope>NUCLEOTIDE SEQUENCE [LARGE SCALE GENOMIC DNA]</scope>
    <source>
        <strain evidence="2 3">CCTCC AB209002</strain>
    </source>
</reference>
<dbReference type="AlphaFoldDB" id="A0A3L6ZP86"/>
<dbReference type="RefSeq" id="WP_121673604.1">
    <property type="nucleotide sequence ID" value="NZ_BMXM01000019.1"/>
</dbReference>
<accession>A0A3L6ZP86</accession>
<keyword evidence="3" id="KW-1185">Reference proteome</keyword>
<evidence type="ECO:0000313" key="3">
    <source>
        <dbReference type="Proteomes" id="UP000270299"/>
    </source>
</evidence>
<keyword evidence="1" id="KW-0812">Transmembrane</keyword>
<keyword evidence="1" id="KW-1133">Transmembrane helix</keyword>
<dbReference type="OrthoDB" id="5118670at2"/>
<sequence>MSDEQSRDVQHLYMFLIVVGVLGMMWTLAGGGFLAWRDGIEHNCVVEGPFPESRPYPALIPREPERAYISLLPFGRACDWRSEGGQVITALPDWNTTSVFFFFAAMATTGGIRIGRGEKRTKPSTISAD</sequence>
<dbReference type="Proteomes" id="UP000270299">
    <property type="component" value="Unassembled WGS sequence"/>
</dbReference>
<evidence type="ECO:0000313" key="2">
    <source>
        <dbReference type="EMBL" id="RLP69341.1"/>
    </source>
</evidence>
<keyword evidence="1" id="KW-0472">Membrane</keyword>
<dbReference type="EMBL" id="RCUV01000015">
    <property type="protein sequence ID" value="RLP69341.1"/>
    <property type="molecule type" value="Genomic_DNA"/>
</dbReference>
<proteinExistence type="predicted"/>
<name>A0A3L6ZP86_9MICO</name>
<organism evidence="2 3">
    <name type="scientific">Mycetocola manganoxydans</name>
    <dbReference type="NCBI Taxonomy" id="699879"/>
    <lineage>
        <taxon>Bacteria</taxon>
        <taxon>Bacillati</taxon>
        <taxon>Actinomycetota</taxon>
        <taxon>Actinomycetes</taxon>
        <taxon>Micrococcales</taxon>
        <taxon>Microbacteriaceae</taxon>
        <taxon>Mycetocola</taxon>
    </lineage>
</organism>
<protein>
    <submittedName>
        <fullName evidence="2">Uncharacterized protein</fullName>
    </submittedName>
</protein>
<evidence type="ECO:0000256" key="1">
    <source>
        <dbReference type="SAM" id="Phobius"/>
    </source>
</evidence>
<comment type="caution">
    <text evidence="2">The sequence shown here is derived from an EMBL/GenBank/DDBJ whole genome shotgun (WGS) entry which is preliminary data.</text>
</comment>